<name>A0A0U9H6A1_9BACI</name>
<gene>
    <name evidence="1" type="ORF">OPHB3_1970</name>
</gene>
<reference evidence="2" key="1">
    <citation type="submission" date="2015-07" db="EMBL/GenBank/DDBJ databases">
        <title>Draft Genome Sequence of Oceanobacillus picturae Heshi-B3 that Was Isolated from Fermented Rice Bran with Aging Salted Mackerel, Which Was Named Heshiko as Traditional Fermented Seafood in Japan.</title>
        <authorList>
            <person name="Akuzawa S."/>
            <person name="Nakagawa J."/>
            <person name="Kanekatsu T."/>
            <person name="Kanesaki Y."/>
            <person name="Suzuki T."/>
        </authorList>
    </citation>
    <scope>NUCLEOTIDE SEQUENCE [LARGE SCALE GENOMIC DNA]</scope>
    <source>
        <strain evidence="2">Heshi-B3</strain>
    </source>
</reference>
<dbReference type="Proteomes" id="UP000052946">
    <property type="component" value="Unassembled WGS sequence"/>
</dbReference>
<dbReference type="OrthoDB" id="2048198at2"/>
<organism evidence="1 2">
    <name type="scientific">Oceanobacillus picturae</name>
    <dbReference type="NCBI Taxonomy" id="171693"/>
    <lineage>
        <taxon>Bacteria</taxon>
        <taxon>Bacillati</taxon>
        <taxon>Bacillota</taxon>
        <taxon>Bacilli</taxon>
        <taxon>Bacillales</taxon>
        <taxon>Bacillaceae</taxon>
        <taxon>Oceanobacillus</taxon>
    </lineage>
</organism>
<sequence length="127" mass="13904">MYIDKTYYDNDYQGIPMENTDEFNRCAKRASDVIDELTGFSIKEDKLIPFQLNMVKKATAIMTEHFIMNGGYESSKQSDGMTSVSIGPFSYSAGDSASSSNGVPSNVTGYLESAGLMYRGIGVHHGC</sequence>
<dbReference type="EMBL" id="BBXV01000023">
    <property type="protein sequence ID" value="GAQ18031.1"/>
    <property type="molecule type" value="Genomic_DNA"/>
</dbReference>
<evidence type="ECO:0000313" key="1">
    <source>
        <dbReference type="EMBL" id="GAQ18031.1"/>
    </source>
</evidence>
<dbReference type="RefSeq" id="WP_058950183.1">
    <property type="nucleotide sequence ID" value="NZ_BBXV01000023.1"/>
</dbReference>
<comment type="caution">
    <text evidence="1">The sequence shown here is derived from an EMBL/GenBank/DDBJ whole genome shotgun (WGS) entry which is preliminary data.</text>
</comment>
<reference evidence="1 2" key="2">
    <citation type="journal article" date="2016" name="Genome Announc.">
        <title>Draft Genome Sequence of Oceanobacillus picturae Heshi-B3, Isolated from Fermented Rice Bran in a Traditional Japanese Seafood Dish.</title>
        <authorList>
            <person name="Akuzawa S."/>
            <person name="Nagaoka J."/>
            <person name="Kanekatsu M."/>
            <person name="Kanesaki Y."/>
            <person name="Suzuki T."/>
        </authorList>
    </citation>
    <scope>NUCLEOTIDE SEQUENCE [LARGE SCALE GENOMIC DNA]</scope>
    <source>
        <strain evidence="1 2">Heshi-B3</strain>
    </source>
</reference>
<dbReference type="AlphaFoldDB" id="A0A0U9H6A1"/>
<protein>
    <submittedName>
        <fullName evidence="1">Protein gp8</fullName>
    </submittedName>
</protein>
<proteinExistence type="predicted"/>
<evidence type="ECO:0000313" key="2">
    <source>
        <dbReference type="Proteomes" id="UP000052946"/>
    </source>
</evidence>
<accession>A0A0U9H6A1</accession>